<accession>A0A8S9YTS4</accession>
<gene>
    <name evidence="1" type="ORF">EG68_06571</name>
</gene>
<organism evidence="1 2">
    <name type="scientific">Paragonimus skrjabini miyazakii</name>
    <dbReference type="NCBI Taxonomy" id="59628"/>
    <lineage>
        <taxon>Eukaryota</taxon>
        <taxon>Metazoa</taxon>
        <taxon>Spiralia</taxon>
        <taxon>Lophotrochozoa</taxon>
        <taxon>Platyhelminthes</taxon>
        <taxon>Trematoda</taxon>
        <taxon>Digenea</taxon>
        <taxon>Plagiorchiida</taxon>
        <taxon>Troglotremata</taxon>
        <taxon>Troglotrematidae</taxon>
        <taxon>Paragonimus</taxon>
    </lineage>
</organism>
<evidence type="ECO:0000313" key="1">
    <source>
        <dbReference type="EMBL" id="KAF7256766.1"/>
    </source>
</evidence>
<protein>
    <submittedName>
        <fullName evidence="1">Uncharacterized protein</fullName>
    </submittedName>
</protein>
<keyword evidence="2" id="KW-1185">Reference proteome</keyword>
<name>A0A8S9YTS4_9TREM</name>
<sequence length="475" mass="53978">CRGLKGLCYVIDDTSSVSSSPTPPTSAKGSNGTEFVGCICSGFTPEDEWDTTVCGHRPVKFGKRCQSHESCRSIGAECSVKRTQYTTGDGNYDTDSLTKLVEGSTHSSPSKMDHTEQIQNICQCPLNKIPVFQLVTSDYVCLTLASQIQPECKHCYQLGGVCYELSSSKNYPFQIYKCMCPAVTKLGLVSALQQFSQQTPTNGQCIGGFCAGLSNREVNAFKLRGHAAPENDICGSQLITVECTTHEVKVCLHLSSTPNLFNNFRDGFLRLVVWKHHQPVSLNWTTSDQKIYQYHQQQEEKWDQREQLVCTDCQLDEAVPYKCGLYRMKYQNGLVYFGTIRILSSKSNEELHDEILYEFTCPVKKLSQTSMIRHMSSRYDGNLFPNTIHNQEVRKDFHAKAAQTFSLKIVALQSSTKSLHDEPSYPDYDRKTLKFMLIIEQLESELSLQYMFVEYCVYDMYNNISWKLLKHMDIR</sequence>
<feature type="non-terminal residue" evidence="1">
    <location>
        <position position="1"/>
    </location>
</feature>
<dbReference type="OrthoDB" id="10566461at2759"/>
<dbReference type="Proteomes" id="UP000822476">
    <property type="component" value="Unassembled WGS sequence"/>
</dbReference>
<comment type="caution">
    <text evidence="1">The sequence shown here is derived from an EMBL/GenBank/DDBJ whole genome shotgun (WGS) entry which is preliminary data.</text>
</comment>
<dbReference type="AlphaFoldDB" id="A0A8S9YTS4"/>
<reference evidence="1" key="1">
    <citation type="submission" date="2019-07" db="EMBL/GenBank/DDBJ databases">
        <title>Annotation for the trematode Paragonimus miyazaki's.</title>
        <authorList>
            <person name="Choi Y.-J."/>
        </authorList>
    </citation>
    <scope>NUCLEOTIDE SEQUENCE</scope>
    <source>
        <strain evidence="1">Japan</strain>
    </source>
</reference>
<dbReference type="EMBL" id="JTDE01002864">
    <property type="protein sequence ID" value="KAF7256766.1"/>
    <property type="molecule type" value="Genomic_DNA"/>
</dbReference>
<evidence type="ECO:0000313" key="2">
    <source>
        <dbReference type="Proteomes" id="UP000822476"/>
    </source>
</evidence>
<proteinExistence type="predicted"/>